<organism evidence="1">
    <name type="scientific">Arundo donax</name>
    <name type="common">Giant reed</name>
    <name type="synonym">Donax arundinaceus</name>
    <dbReference type="NCBI Taxonomy" id="35708"/>
    <lineage>
        <taxon>Eukaryota</taxon>
        <taxon>Viridiplantae</taxon>
        <taxon>Streptophyta</taxon>
        <taxon>Embryophyta</taxon>
        <taxon>Tracheophyta</taxon>
        <taxon>Spermatophyta</taxon>
        <taxon>Magnoliopsida</taxon>
        <taxon>Liliopsida</taxon>
        <taxon>Poales</taxon>
        <taxon>Poaceae</taxon>
        <taxon>PACMAD clade</taxon>
        <taxon>Arundinoideae</taxon>
        <taxon>Arundineae</taxon>
        <taxon>Arundo</taxon>
    </lineage>
</organism>
<dbReference type="AlphaFoldDB" id="A0A0A9HJW3"/>
<reference evidence="1" key="1">
    <citation type="submission" date="2014-09" db="EMBL/GenBank/DDBJ databases">
        <authorList>
            <person name="Magalhaes I.L.F."/>
            <person name="Oliveira U."/>
            <person name="Santos F.R."/>
            <person name="Vidigal T.H.D.A."/>
            <person name="Brescovit A.D."/>
            <person name="Santos A.J."/>
        </authorList>
    </citation>
    <scope>NUCLEOTIDE SEQUENCE</scope>
    <source>
        <tissue evidence="1">Shoot tissue taken approximately 20 cm above the soil surface</tissue>
    </source>
</reference>
<sequence length="22" mass="2519">MRLMCSISSGRNMHLVKVLIMV</sequence>
<reference evidence="1" key="2">
    <citation type="journal article" date="2015" name="Data Brief">
        <title>Shoot transcriptome of the giant reed, Arundo donax.</title>
        <authorList>
            <person name="Barrero R.A."/>
            <person name="Guerrero F.D."/>
            <person name="Moolhuijzen P."/>
            <person name="Goolsby J.A."/>
            <person name="Tidwell J."/>
            <person name="Bellgard S.E."/>
            <person name="Bellgard M.I."/>
        </authorList>
    </citation>
    <scope>NUCLEOTIDE SEQUENCE</scope>
    <source>
        <tissue evidence="1">Shoot tissue taken approximately 20 cm above the soil surface</tissue>
    </source>
</reference>
<dbReference type="EMBL" id="GBRH01164718">
    <property type="protein sequence ID" value="JAE33178.1"/>
    <property type="molecule type" value="Transcribed_RNA"/>
</dbReference>
<name>A0A0A9HJW3_ARUDO</name>
<proteinExistence type="predicted"/>
<evidence type="ECO:0000313" key="1">
    <source>
        <dbReference type="EMBL" id="JAE33178.1"/>
    </source>
</evidence>
<accession>A0A0A9HJW3</accession>
<protein>
    <submittedName>
        <fullName evidence="1">Uncharacterized protein</fullName>
    </submittedName>
</protein>